<dbReference type="EMBL" id="JAWDGP010003079">
    <property type="protein sequence ID" value="KAK3777393.1"/>
    <property type="molecule type" value="Genomic_DNA"/>
</dbReference>
<evidence type="ECO:0000313" key="1">
    <source>
        <dbReference type="EMBL" id="KAK3777393.1"/>
    </source>
</evidence>
<comment type="caution">
    <text evidence="1">The sequence shown here is derived from an EMBL/GenBank/DDBJ whole genome shotgun (WGS) entry which is preliminary data.</text>
</comment>
<gene>
    <name evidence="1" type="ORF">RRG08_032497</name>
</gene>
<protein>
    <submittedName>
        <fullName evidence="1">Uncharacterized protein</fullName>
    </submittedName>
</protein>
<keyword evidence="2" id="KW-1185">Reference proteome</keyword>
<reference evidence="1" key="1">
    <citation type="journal article" date="2023" name="G3 (Bethesda)">
        <title>A reference genome for the long-term kleptoplast-retaining sea slug Elysia crispata morphotype clarki.</title>
        <authorList>
            <person name="Eastman K.E."/>
            <person name="Pendleton A.L."/>
            <person name="Shaikh M.A."/>
            <person name="Suttiyut T."/>
            <person name="Ogas R."/>
            <person name="Tomko P."/>
            <person name="Gavelis G."/>
            <person name="Widhalm J.R."/>
            <person name="Wisecaver J.H."/>
        </authorList>
    </citation>
    <scope>NUCLEOTIDE SEQUENCE</scope>
    <source>
        <strain evidence="1">ECLA1</strain>
    </source>
</reference>
<sequence>MTSLSVSGPCEKVNWSDERSRKQILWRRVSSHPPEIRAKLFHLPSAGSASICDGHLRQASSLIHGLTLLLGHRWSSATKQQIGTGKPKLGSEE</sequence>
<evidence type="ECO:0000313" key="2">
    <source>
        <dbReference type="Proteomes" id="UP001283361"/>
    </source>
</evidence>
<organism evidence="1 2">
    <name type="scientific">Elysia crispata</name>
    <name type="common">lettuce slug</name>
    <dbReference type="NCBI Taxonomy" id="231223"/>
    <lineage>
        <taxon>Eukaryota</taxon>
        <taxon>Metazoa</taxon>
        <taxon>Spiralia</taxon>
        <taxon>Lophotrochozoa</taxon>
        <taxon>Mollusca</taxon>
        <taxon>Gastropoda</taxon>
        <taxon>Heterobranchia</taxon>
        <taxon>Euthyneura</taxon>
        <taxon>Panpulmonata</taxon>
        <taxon>Sacoglossa</taxon>
        <taxon>Placobranchoidea</taxon>
        <taxon>Plakobranchidae</taxon>
        <taxon>Elysia</taxon>
    </lineage>
</organism>
<accession>A0AAE0ZY20</accession>
<proteinExistence type="predicted"/>
<name>A0AAE0ZY20_9GAST</name>
<dbReference type="AlphaFoldDB" id="A0AAE0ZY20"/>
<dbReference type="Proteomes" id="UP001283361">
    <property type="component" value="Unassembled WGS sequence"/>
</dbReference>